<comment type="similarity">
    <text evidence="2">Belongs to the bacterial solute-binding protein 2 family.</text>
</comment>
<keyword evidence="5" id="KW-1185">Reference proteome</keyword>
<dbReference type="Gene3D" id="3.40.50.2300">
    <property type="match status" value="2"/>
</dbReference>
<organism evidence="4 5">
    <name type="scientific">Piscinibacter gummiphilus</name>
    <dbReference type="NCBI Taxonomy" id="946333"/>
    <lineage>
        <taxon>Bacteria</taxon>
        <taxon>Pseudomonadati</taxon>
        <taxon>Pseudomonadota</taxon>
        <taxon>Betaproteobacteria</taxon>
        <taxon>Burkholderiales</taxon>
        <taxon>Sphaerotilaceae</taxon>
        <taxon>Piscinibacter</taxon>
    </lineage>
</organism>
<name>A0A1W6L643_9BURK</name>
<evidence type="ECO:0000256" key="3">
    <source>
        <dbReference type="ARBA" id="ARBA00022729"/>
    </source>
</evidence>
<dbReference type="EMBL" id="CP015118">
    <property type="protein sequence ID" value="ARN19650.1"/>
    <property type="molecule type" value="Genomic_DNA"/>
</dbReference>
<accession>A0A1W6L643</accession>
<dbReference type="GO" id="GO:0030313">
    <property type="term" value="C:cell envelope"/>
    <property type="evidence" value="ECO:0007669"/>
    <property type="project" value="UniProtKB-SubCell"/>
</dbReference>
<dbReference type="Pfam" id="PF13407">
    <property type="entry name" value="Peripla_BP_4"/>
    <property type="match status" value="1"/>
</dbReference>
<keyword evidence="3" id="KW-0732">Signal</keyword>
<dbReference type="RefSeq" id="WP_085749912.1">
    <property type="nucleotide sequence ID" value="NZ_BSPR01000008.1"/>
</dbReference>
<dbReference type="Proteomes" id="UP000193427">
    <property type="component" value="Chromosome"/>
</dbReference>
<dbReference type="InterPro" id="IPR025997">
    <property type="entry name" value="SBP_2_dom"/>
</dbReference>
<dbReference type="OrthoDB" id="9814427at2"/>
<evidence type="ECO:0000313" key="4">
    <source>
        <dbReference type="EMBL" id="ARN19650.1"/>
    </source>
</evidence>
<evidence type="ECO:0000313" key="5">
    <source>
        <dbReference type="Proteomes" id="UP000193427"/>
    </source>
</evidence>
<dbReference type="KEGG" id="rgu:A4W93_06830"/>
<dbReference type="PANTHER" id="PTHR46847:SF1">
    <property type="entry name" value="D-ALLOSE-BINDING PERIPLASMIC PROTEIN-RELATED"/>
    <property type="match status" value="1"/>
</dbReference>
<sequence>MQRRLFSLVPVLALVAGLHAPQLASAQDVTIGMSFPSATHGWMGAIIKNAQDQAKASGVRHVMTTAADPNKQTNDVEDLIAKKVGAVVMLPIETDAMTRAAAKLKAANIPLIIVDREVKTDDYAALIKGDNVGIGANAAAYIGQALGGSGSVVEIIGVPASVTVQRSQGFRDAVAKSYPGLKVIASQAGDFQREKSLNVMQNVLQQHPKIDAVYTHDDEMALGVLQAIREAKRTDIKVVTGAGGSKAVYKLIADKDPVMKATFVYSPLMVKDAVKVAVDVARGSKPANKVITIPATAVTATNVASLYDAKANY</sequence>
<dbReference type="GO" id="GO:0030246">
    <property type="term" value="F:carbohydrate binding"/>
    <property type="evidence" value="ECO:0007669"/>
    <property type="project" value="UniProtKB-ARBA"/>
</dbReference>
<comment type="subcellular location">
    <subcellularLocation>
        <location evidence="1">Cell envelope</location>
    </subcellularLocation>
</comment>
<protein>
    <submittedName>
        <fullName evidence="4">Uncharacterized protein</fullName>
    </submittedName>
</protein>
<gene>
    <name evidence="4" type="ORF">A4W93_06830</name>
</gene>
<proteinExistence type="inferred from homology"/>
<dbReference type="AlphaFoldDB" id="A0A1W6L643"/>
<dbReference type="STRING" id="946333.A4W93_06830"/>
<dbReference type="PANTHER" id="PTHR46847">
    <property type="entry name" value="D-ALLOSE-BINDING PERIPLASMIC PROTEIN-RELATED"/>
    <property type="match status" value="1"/>
</dbReference>
<reference evidence="4 5" key="1">
    <citation type="submission" date="2016-04" db="EMBL/GenBank/DDBJ databases">
        <title>Complete genome sequence of natural rubber-degrading, novel Gram-negative bacterium, Rhizobacter gummiphilus strain NS21.</title>
        <authorList>
            <person name="Tabata M."/>
            <person name="Kasai D."/>
            <person name="Fukuda M."/>
        </authorList>
    </citation>
    <scope>NUCLEOTIDE SEQUENCE [LARGE SCALE GENOMIC DNA]</scope>
    <source>
        <strain evidence="4 5">NS21</strain>
    </source>
</reference>
<evidence type="ECO:0000256" key="1">
    <source>
        <dbReference type="ARBA" id="ARBA00004196"/>
    </source>
</evidence>
<evidence type="ECO:0000256" key="2">
    <source>
        <dbReference type="ARBA" id="ARBA00007639"/>
    </source>
</evidence>
<dbReference type="SUPFAM" id="SSF53822">
    <property type="entry name" value="Periplasmic binding protein-like I"/>
    <property type="match status" value="1"/>
</dbReference>
<dbReference type="InterPro" id="IPR028082">
    <property type="entry name" value="Peripla_BP_I"/>
</dbReference>